<proteinExistence type="predicted"/>
<organism evidence="1 2">
    <name type="scientific">Elysia crispata</name>
    <name type="common">lettuce slug</name>
    <dbReference type="NCBI Taxonomy" id="231223"/>
    <lineage>
        <taxon>Eukaryota</taxon>
        <taxon>Metazoa</taxon>
        <taxon>Spiralia</taxon>
        <taxon>Lophotrochozoa</taxon>
        <taxon>Mollusca</taxon>
        <taxon>Gastropoda</taxon>
        <taxon>Heterobranchia</taxon>
        <taxon>Euthyneura</taxon>
        <taxon>Panpulmonata</taxon>
        <taxon>Sacoglossa</taxon>
        <taxon>Placobranchoidea</taxon>
        <taxon>Plakobranchidae</taxon>
        <taxon>Elysia</taxon>
    </lineage>
</organism>
<sequence>SYPGKAELNRARVHVTLARHVVRAQHGFSLQMSFPCPSKWILILKPWI</sequence>
<dbReference type="Proteomes" id="UP001283361">
    <property type="component" value="Unassembled WGS sequence"/>
</dbReference>
<evidence type="ECO:0000313" key="2">
    <source>
        <dbReference type="Proteomes" id="UP001283361"/>
    </source>
</evidence>
<comment type="caution">
    <text evidence="1">The sequence shown here is derived from an EMBL/GenBank/DDBJ whole genome shotgun (WGS) entry which is preliminary data.</text>
</comment>
<feature type="non-terminal residue" evidence="1">
    <location>
        <position position="1"/>
    </location>
</feature>
<dbReference type="AlphaFoldDB" id="A0AAE0YQS4"/>
<evidence type="ECO:0000313" key="1">
    <source>
        <dbReference type="EMBL" id="KAK3754512.1"/>
    </source>
</evidence>
<protein>
    <submittedName>
        <fullName evidence="1">Uncharacterized protein</fullName>
    </submittedName>
</protein>
<gene>
    <name evidence="1" type="ORF">RRG08_054310</name>
</gene>
<name>A0AAE0YQS4_9GAST</name>
<keyword evidence="2" id="KW-1185">Reference proteome</keyword>
<dbReference type="EMBL" id="JAWDGP010005664">
    <property type="protein sequence ID" value="KAK3754512.1"/>
    <property type="molecule type" value="Genomic_DNA"/>
</dbReference>
<reference evidence="1" key="1">
    <citation type="journal article" date="2023" name="G3 (Bethesda)">
        <title>A reference genome for the long-term kleptoplast-retaining sea slug Elysia crispata morphotype clarki.</title>
        <authorList>
            <person name="Eastman K.E."/>
            <person name="Pendleton A.L."/>
            <person name="Shaikh M.A."/>
            <person name="Suttiyut T."/>
            <person name="Ogas R."/>
            <person name="Tomko P."/>
            <person name="Gavelis G."/>
            <person name="Widhalm J.R."/>
            <person name="Wisecaver J.H."/>
        </authorList>
    </citation>
    <scope>NUCLEOTIDE SEQUENCE</scope>
    <source>
        <strain evidence="1">ECLA1</strain>
    </source>
</reference>
<accession>A0AAE0YQS4</accession>